<evidence type="ECO:0000313" key="8">
    <source>
        <dbReference type="EMBL" id="MCA9391985.1"/>
    </source>
</evidence>
<comment type="caution">
    <text evidence="8">The sequence shown here is derived from an EMBL/GenBank/DDBJ whole genome shotgun (WGS) entry which is preliminary data.</text>
</comment>
<dbReference type="InterPro" id="IPR003834">
    <property type="entry name" value="Cyt_c_assmbl_TM_dom"/>
</dbReference>
<dbReference type="Proteomes" id="UP000751518">
    <property type="component" value="Unassembled WGS sequence"/>
</dbReference>
<keyword evidence="4 6" id="KW-1133">Transmembrane helix</keyword>
<evidence type="ECO:0000256" key="5">
    <source>
        <dbReference type="ARBA" id="ARBA00023136"/>
    </source>
</evidence>
<feature type="transmembrane region" description="Helical" evidence="6">
    <location>
        <begin position="168"/>
        <end position="191"/>
    </location>
</feature>
<name>A0A955LK34_UNCKA</name>
<dbReference type="EMBL" id="JAGQKZ010000013">
    <property type="protein sequence ID" value="MCA9391985.1"/>
    <property type="molecule type" value="Genomic_DNA"/>
</dbReference>
<dbReference type="GO" id="GO:0017004">
    <property type="term" value="P:cytochrome complex assembly"/>
    <property type="evidence" value="ECO:0007669"/>
    <property type="project" value="InterPro"/>
</dbReference>
<feature type="transmembrane region" description="Helical" evidence="6">
    <location>
        <begin position="92"/>
        <end position="111"/>
    </location>
</feature>
<evidence type="ECO:0000256" key="1">
    <source>
        <dbReference type="ARBA" id="ARBA00004141"/>
    </source>
</evidence>
<evidence type="ECO:0000256" key="6">
    <source>
        <dbReference type="SAM" id="Phobius"/>
    </source>
</evidence>
<dbReference type="PANTHER" id="PTHR31272">
    <property type="entry name" value="CYTOCHROME C-TYPE BIOGENESIS PROTEIN HI_1454-RELATED"/>
    <property type="match status" value="1"/>
</dbReference>
<comment type="subcellular location">
    <subcellularLocation>
        <location evidence="1">Membrane</location>
        <topology evidence="1">Multi-pass membrane protein</topology>
    </subcellularLocation>
</comment>
<keyword evidence="5 6" id="KW-0472">Membrane</keyword>
<gene>
    <name evidence="8" type="ORF">KC614_02160</name>
</gene>
<dbReference type="GO" id="GO:0016020">
    <property type="term" value="C:membrane"/>
    <property type="evidence" value="ECO:0007669"/>
    <property type="project" value="UniProtKB-SubCell"/>
</dbReference>
<protein>
    <submittedName>
        <fullName evidence="8">Sulfite exporter TauE/SafE family protein</fullName>
    </submittedName>
</protein>
<dbReference type="InterPro" id="IPR051790">
    <property type="entry name" value="Cytochrome_c-biogenesis_DsbD"/>
</dbReference>
<feature type="transmembrane region" description="Helical" evidence="6">
    <location>
        <begin position="12"/>
        <end position="35"/>
    </location>
</feature>
<proteinExistence type="inferred from homology"/>
<evidence type="ECO:0000256" key="3">
    <source>
        <dbReference type="ARBA" id="ARBA00022692"/>
    </source>
</evidence>
<dbReference type="Pfam" id="PF02683">
    <property type="entry name" value="DsbD_TM"/>
    <property type="match status" value="1"/>
</dbReference>
<sequence length="253" mass="27541">MPELTSLIIPTFFAGILTFLAPCTFPLVPGYISFISGVTSKQHEKSTNARTKRLRVLANSASYMLGFSAVFIFLGTIFAFGGAALSSYRINLMRVGGVFVIFFGLTLMNIIRLPEIPALNSSRFTQHLKPGSVFSSFLFGAIFAAGWSPCVGPVLGTVLTLAASTATVASGAFLLVIFSLGFSLPFLAVALTLDSAMRYVKVINKYLRVISFIGGLIIVLLGVTLVTNRFGVFFSFFYQRLNFLNFENLIDFL</sequence>
<reference evidence="8" key="1">
    <citation type="submission" date="2020-04" db="EMBL/GenBank/DDBJ databases">
        <authorList>
            <person name="Zhang T."/>
        </authorList>
    </citation>
    <scope>NUCLEOTIDE SEQUENCE</scope>
    <source>
        <strain evidence="8">HKST-UBA03</strain>
    </source>
</reference>
<dbReference type="AlphaFoldDB" id="A0A955LK34"/>
<evidence type="ECO:0000256" key="4">
    <source>
        <dbReference type="ARBA" id="ARBA00022989"/>
    </source>
</evidence>
<keyword evidence="3 6" id="KW-0812">Transmembrane</keyword>
<comment type="similarity">
    <text evidence="2">Belongs to the DsbD family.</text>
</comment>
<organism evidence="8 9">
    <name type="scientific">candidate division WWE3 bacterium</name>
    <dbReference type="NCBI Taxonomy" id="2053526"/>
    <lineage>
        <taxon>Bacteria</taxon>
        <taxon>Katanobacteria</taxon>
    </lineage>
</organism>
<evidence type="ECO:0000259" key="7">
    <source>
        <dbReference type="Pfam" id="PF02683"/>
    </source>
</evidence>
<feature type="domain" description="Cytochrome C biogenesis protein transmembrane" evidence="7">
    <location>
        <begin position="7"/>
        <end position="218"/>
    </location>
</feature>
<feature type="transmembrane region" description="Helical" evidence="6">
    <location>
        <begin position="56"/>
        <end position="80"/>
    </location>
</feature>
<evidence type="ECO:0000313" key="9">
    <source>
        <dbReference type="Proteomes" id="UP000751518"/>
    </source>
</evidence>
<accession>A0A955LK34</accession>
<feature type="transmembrane region" description="Helical" evidence="6">
    <location>
        <begin position="132"/>
        <end position="156"/>
    </location>
</feature>
<dbReference type="PANTHER" id="PTHR31272:SF4">
    <property type="entry name" value="CYTOCHROME C-TYPE BIOGENESIS PROTEIN HI_1454-RELATED"/>
    <property type="match status" value="1"/>
</dbReference>
<reference evidence="8" key="2">
    <citation type="journal article" date="2021" name="Microbiome">
        <title>Successional dynamics and alternative stable states in a saline activated sludge microbial community over 9 years.</title>
        <authorList>
            <person name="Wang Y."/>
            <person name="Ye J."/>
            <person name="Ju F."/>
            <person name="Liu L."/>
            <person name="Boyd J.A."/>
            <person name="Deng Y."/>
            <person name="Parks D.H."/>
            <person name="Jiang X."/>
            <person name="Yin X."/>
            <person name="Woodcroft B.J."/>
            <person name="Tyson G.W."/>
            <person name="Hugenholtz P."/>
            <person name="Polz M.F."/>
            <person name="Zhang T."/>
        </authorList>
    </citation>
    <scope>NUCLEOTIDE SEQUENCE</scope>
    <source>
        <strain evidence="8">HKST-UBA03</strain>
    </source>
</reference>
<evidence type="ECO:0000256" key="2">
    <source>
        <dbReference type="ARBA" id="ARBA00006143"/>
    </source>
</evidence>
<feature type="transmembrane region" description="Helical" evidence="6">
    <location>
        <begin position="212"/>
        <end position="238"/>
    </location>
</feature>